<evidence type="ECO:0000256" key="3">
    <source>
        <dbReference type="ARBA" id="ARBA00010113"/>
    </source>
</evidence>
<evidence type="ECO:0000256" key="8">
    <source>
        <dbReference type="ARBA" id="ARBA00022695"/>
    </source>
</evidence>
<dbReference type="Pfam" id="PF04446">
    <property type="entry name" value="Thg1"/>
    <property type="match status" value="1"/>
</dbReference>
<keyword evidence="12" id="KW-0342">GTP-binding</keyword>
<feature type="domain" description="Thg1 C-terminal" evidence="16">
    <location>
        <begin position="139"/>
        <end position="244"/>
    </location>
</feature>
<dbReference type="Pfam" id="PF14413">
    <property type="entry name" value="Thg1C"/>
    <property type="match status" value="1"/>
</dbReference>
<evidence type="ECO:0000256" key="2">
    <source>
        <dbReference type="ARBA" id="ARBA00002939"/>
    </source>
</evidence>
<evidence type="ECO:0000256" key="10">
    <source>
        <dbReference type="ARBA" id="ARBA00022741"/>
    </source>
</evidence>
<dbReference type="AlphaFoldDB" id="A0A433DJK3"/>
<dbReference type="InterPro" id="IPR038469">
    <property type="entry name" value="tRNAHis_GuaTrfase_Thg1_sf"/>
</dbReference>
<protein>
    <recommendedName>
        <fullName evidence="5">tRNA(His) guanylyltransferase</fullName>
        <ecNumber evidence="4">2.7.7.79</ecNumber>
    </recommendedName>
    <alternativeName>
        <fullName evidence="13">tRNA-histidine guanylyltransferase</fullName>
    </alternativeName>
</protein>
<dbReference type="InterPro" id="IPR025845">
    <property type="entry name" value="Thg1_C_dom"/>
</dbReference>
<evidence type="ECO:0000259" key="16">
    <source>
        <dbReference type="Pfam" id="PF14413"/>
    </source>
</evidence>
<evidence type="ECO:0000256" key="5">
    <source>
        <dbReference type="ARBA" id="ARBA00015443"/>
    </source>
</evidence>
<dbReference type="PANTHER" id="PTHR12729:SF6">
    <property type="entry name" value="TRNA(HIS) GUANYLYLTRANSFERASE-RELATED"/>
    <property type="match status" value="1"/>
</dbReference>
<evidence type="ECO:0000313" key="18">
    <source>
        <dbReference type="Proteomes" id="UP000268093"/>
    </source>
</evidence>
<evidence type="ECO:0000256" key="14">
    <source>
        <dbReference type="ARBA" id="ARBA00047281"/>
    </source>
</evidence>
<evidence type="ECO:0000313" key="17">
    <source>
        <dbReference type="EMBL" id="RUP50985.1"/>
    </source>
</evidence>
<evidence type="ECO:0000256" key="1">
    <source>
        <dbReference type="ARBA" id="ARBA00001946"/>
    </source>
</evidence>
<evidence type="ECO:0000256" key="11">
    <source>
        <dbReference type="ARBA" id="ARBA00022842"/>
    </source>
</evidence>
<keyword evidence="6" id="KW-0808">Transferase</keyword>
<dbReference type="PANTHER" id="PTHR12729">
    <property type="entry name" value="TRNA(HIS) GUANYLYLTRANSFERASE-RELATED"/>
    <property type="match status" value="1"/>
</dbReference>
<reference evidence="17 18" key="1">
    <citation type="journal article" date="2018" name="New Phytol.">
        <title>Phylogenomics of Endogonaceae and evolution of mycorrhizas within Mucoromycota.</title>
        <authorList>
            <person name="Chang Y."/>
            <person name="Desiro A."/>
            <person name="Na H."/>
            <person name="Sandor L."/>
            <person name="Lipzen A."/>
            <person name="Clum A."/>
            <person name="Barry K."/>
            <person name="Grigoriev I.V."/>
            <person name="Martin F.M."/>
            <person name="Stajich J.E."/>
            <person name="Smith M.E."/>
            <person name="Bonito G."/>
            <person name="Spatafora J.W."/>
        </authorList>
    </citation>
    <scope>NUCLEOTIDE SEQUENCE [LARGE SCALE GENOMIC DNA]</scope>
    <source>
        <strain evidence="17 18">GMNB39</strain>
    </source>
</reference>
<organism evidence="17 18">
    <name type="scientific">Jimgerdemannia flammicorona</name>
    <dbReference type="NCBI Taxonomy" id="994334"/>
    <lineage>
        <taxon>Eukaryota</taxon>
        <taxon>Fungi</taxon>
        <taxon>Fungi incertae sedis</taxon>
        <taxon>Mucoromycota</taxon>
        <taxon>Mucoromycotina</taxon>
        <taxon>Endogonomycetes</taxon>
        <taxon>Endogonales</taxon>
        <taxon>Endogonaceae</taxon>
        <taxon>Jimgerdemannia</taxon>
    </lineage>
</organism>
<keyword evidence="9" id="KW-0479">Metal-binding</keyword>
<evidence type="ECO:0000256" key="12">
    <source>
        <dbReference type="ARBA" id="ARBA00023134"/>
    </source>
</evidence>
<comment type="similarity">
    <text evidence="3">Belongs to the tRNA(His) guanylyltransferase family.</text>
</comment>
<dbReference type="Gene3D" id="3.30.70.3000">
    <property type="match status" value="1"/>
</dbReference>
<keyword evidence="7" id="KW-0819">tRNA processing</keyword>
<keyword evidence="10" id="KW-0547">Nucleotide-binding</keyword>
<dbReference type="GO" id="GO:0000287">
    <property type="term" value="F:magnesium ion binding"/>
    <property type="evidence" value="ECO:0007669"/>
    <property type="project" value="InterPro"/>
</dbReference>
<evidence type="ECO:0000256" key="7">
    <source>
        <dbReference type="ARBA" id="ARBA00022694"/>
    </source>
</evidence>
<comment type="function">
    <text evidence="2">Adds a GMP to the 5'-end of tRNA(His) after transcription and RNase P cleavage.</text>
</comment>
<dbReference type="EC" id="2.7.7.79" evidence="4"/>
<sequence>MAKSKYEYVKQFELDDSLLPNTWLVVRIDGRGFHKFATAHGFTKPNDRPGLDLMNACAVAVMKDIQDVVLAYGESDEYSFVLHRSSNLYTRRASKIASTVVSLFAASYVFLWSRHFPEKTLQYPPCFDARVVCYPSDSNLRDYLCWRQADCHINNLYNTCFWEIVHSGRSEKEAEDELRGTVASEKNEMLFSRFGINYNAVPEMFRKGSVVVREEAEVTSLSAKTGLEVVRRKRIPTVLHVDIIGEEFWKSRPELLEVVIMINTDHIINLILNRDIESFKIIEVLIDIFVKLWDPYSKSCRLSILRMAKDSYFYVSEITLQAVEENICYPLSV</sequence>
<dbReference type="InterPro" id="IPR024956">
    <property type="entry name" value="tRNAHis_GuaTrfase_cat"/>
</dbReference>
<dbReference type="OrthoDB" id="62560at2759"/>
<comment type="caution">
    <text evidence="17">The sequence shown here is derived from an EMBL/GenBank/DDBJ whole genome shotgun (WGS) entry which is preliminary data.</text>
</comment>
<keyword evidence="11" id="KW-0460">Magnesium</keyword>
<evidence type="ECO:0000256" key="13">
    <source>
        <dbReference type="ARBA" id="ARBA00032480"/>
    </source>
</evidence>
<keyword evidence="8" id="KW-0548">Nucleotidyltransferase</keyword>
<comment type="catalytic activity">
    <reaction evidence="14">
        <text>a 5'-end ribonucleotide-tRNA(His) + GTP + ATP + H2O = a 5'-end phospho-guanosine-ribonucleotide-tRNA(His) + AMP + 2 diphosphate + H(+)</text>
        <dbReference type="Rhea" id="RHEA:54564"/>
        <dbReference type="Rhea" id="RHEA-COMP:14193"/>
        <dbReference type="Rhea" id="RHEA-COMP:14917"/>
        <dbReference type="ChEBI" id="CHEBI:15377"/>
        <dbReference type="ChEBI" id="CHEBI:15378"/>
        <dbReference type="ChEBI" id="CHEBI:30616"/>
        <dbReference type="ChEBI" id="CHEBI:33019"/>
        <dbReference type="ChEBI" id="CHEBI:37565"/>
        <dbReference type="ChEBI" id="CHEBI:138282"/>
        <dbReference type="ChEBI" id="CHEBI:141847"/>
        <dbReference type="ChEBI" id="CHEBI:456215"/>
        <dbReference type="EC" id="2.7.7.79"/>
    </reaction>
</comment>
<dbReference type="InterPro" id="IPR007537">
    <property type="entry name" value="tRNAHis_GuaTrfase_Thg1"/>
</dbReference>
<evidence type="ECO:0000256" key="4">
    <source>
        <dbReference type="ARBA" id="ARBA00012511"/>
    </source>
</evidence>
<evidence type="ECO:0000259" key="15">
    <source>
        <dbReference type="Pfam" id="PF04446"/>
    </source>
</evidence>
<dbReference type="GO" id="GO:0005525">
    <property type="term" value="F:GTP binding"/>
    <property type="evidence" value="ECO:0007669"/>
    <property type="project" value="UniProtKB-KW"/>
</dbReference>
<keyword evidence="18" id="KW-1185">Reference proteome</keyword>
<dbReference type="FunFam" id="3.30.70.3000:FF:000001">
    <property type="entry name" value="tRNA(His) guanylyltransferase"/>
    <property type="match status" value="1"/>
</dbReference>
<comment type="cofactor">
    <cofactor evidence="1">
        <name>Mg(2+)</name>
        <dbReference type="ChEBI" id="CHEBI:18420"/>
    </cofactor>
</comment>
<dbReference type="GO" id="GO:0006400">
    <property type="term" value="P:tRNA modification"/>
    <property type="evidence" value="ECO:0007669"/>
    <property type="project" value="InterPro"/>
</dbReference>
<proteinExistence type="inferred from homology"/>
<accession>A0A433DJK3</accession>
<dbReference type="GO" id="GO:0008193">
    <property type="term" value="F:tRNA guanylyltransferase activity"/>
    <property type="evidence" value="ECO:0007669"/>
    <property type="project" value="UniProtKB-EC"/>
</dbReference>
<dbReference type="Proteomes" id="UP000268093">
    <property type="component" value="Unassembled WGS sequence"/>
</dbReference>
<evidence type="ECO:0000256" key="9">
    <source>
        <dbReference type="ARBA" id="ARBA00022723"/>
    </source>
</evidence>
<dbReference type="EMBL" id="RBNI01001031">
    <property type="protein sequence ID" value="RUP50985.1"/>
    <property type="molecule type" value="Genomic_DNA"/>
</dbReference>
<evidence type="ECO:0000256" key="6">
    <source>
        <dbReference type="ARBA" id="ARBA00022679"/>
    </source>
</evidence>
<gene>
    <name evidence="17" type="ORF">BC936DRAFT_136730</name>
</gene>
<name>A0A433DJK3_9FUNG</name>
<feature type="domain" description="tRNAHis guanylyltransferase catalytic" evidence="15">
    <location>
        <begin position="6"/>
        <end position="135"/>
    </location>
</feature>